<comment type="caution">
    <text evidence="13">The sequence shown here is derived from an EMBL/GenBank/DDBJ whole genome shotgun (WGS) entry which is preliminary data.</text>
</comment>
<comment type="function">
    <text evidence="8">The GINS complex plays an essential role in the initiation of DNA replication. Has a role in chromosome segregation.</text>
</comment>
<evidence type="ECO:0000256" key="3">
    <source>
        <dbReference type="ARBA" id="ARBA00011352"/>
    </source>
</evidence>
<dbReference type="EMBL" id="AZGZ01000010">
    <property type="protein sequence ID" value="KZZ92780.1"/>
    <property type="molecule type" value="Genomic_DNA"/>
</dbReference>
<evidence type="ECO:0000256" key="1">
    <source>
        <dbReference type="ARBA" id="ARBA00004123"/>
    </source>
</evidence>
<evidence type="ECO:0000256" key="5">
    <source>
        <dbReference type="ARBA" id="ARBA00022705"/>
    </source>
</evidence>
<dbReference type="FunFam" id="3.40.5.50:FF:000001">
    <property type="entry name" value="DNA replication complex GINS protein PSF2"/>
    <property type="match status" value="1"/>
</dbReference>
<comment type="subunit">
    <text evidence="3">Component of the GINS complex which is a heterotetramer of SLD5, PSF1, PSF2 and PSF3.</text>
</comment>
<dbReference type="PIRSF" id="PIRSF028998">
    <property type="entry name" value="GINS_Psf2_subgr"/>
    <property type="match status" value="1"/>
</dbReference>
<evidence type="ECO:0000256" key="2">
    <source>
        <dbReference type="ARBA" id="ARBA00010565"/>
    </source>
</evidence>
<dbReference type="Pfam" id="PF25005">
    <property type="entry name" value="PSF2_N"/>
    <property type="match status" value="1"/>
</dbReference>
<evidence type="ECO:0000256" key="8">
    <source>
        <dbReference type="ARBA" id="ARBA00025163"/>
    </source>
</evidence>
<dbReference type="GO" id="GO:0007059">
    <property type="term" value="P:chromosome segregation"/>
    <property type="evidence" value="ECO:0007669"/>
    <property type="project" value="UniProtKB-KW"/>
</dbReference>
<evidence type="ECO:0000259" key="11">
    <source>
        <dbReference type="Pfam" id="PF05916"/>
    </source>
</evidence>
<evidence type="ECO:0000256" key="9">
    <source>
        <dbReference type="PIRNR" id="PIRNR028998"/>
    </source>
</evidence>
<dbReference type="Gene3D" id="3.40.5.50">
    <property type="match status" value="1"/>
</dbReference>
<protein>
    <recommendedName>
        <fullName evidence="4 9">DNA replication complex GINS protein PSF2</fullName>
    </recommendedName>
</protein>
<keyword evidence="7 9" id="KW-0539">Nucleus</keyword>
<evidence type="ECO:0000256" key="7">
    <source>
        <dbReference type="ARBA" id="ARBA00023242"/>
    </source>
</evidence>
<dbReference type="InterPro" id="IPR056784">
    <property type="entry name" value="PSF2_N"/>
</dbReference>
<keyword evidence="6" id="KW-0159">Chromosome partition</keyword>
<dbReference type="Proteomes" id="UP000242877">
    <property type="component" value="Unassembled WGS sequence"/>
</dbReference>
<dbReference type="GO" id="GO:0000811">
    <property type="term" value="C:GINS complex"/>
    <property type="evidence" value="ECO:0007669"/>
    <property type="project" value="TreeGrafter"/>
</dbReference>
<dbReference type="PANTHER" id="PTHR12772:SF0">
    <property type="entry name" value="DNA REPLICATION COMPLEX GINS PROTEIN PSF2"/>
    <property type="match status" value="1"/>
</dbReference>
<comment type="similarity">
    <text evidence="2 9">Belongs to the GINS2/PSF2 family.</text>
</comment>
<evidence type="ECO:0000256" key="4">
    <source>
        <dbReference type="ARBA" id="ARBA00015139"/>
    </source>
</evidence>
<dbReference type="OrthoDB" id="1938138at2759"/>
<evidence type="ECO:0000313" key="14">
    <source>
        <dbReference type="Proteomes" id="UP000242877"/>
    </source>
</evidence>
<dbReference type="Pfam" id="PF05916">
    <property type="entry name" value="Sld5"/>
    <property type="match status" value="1"/>
</dbReference>
<dbReference type="SUPFAM" id="SSF160059">
    <property type="entry name" value="PriA/YqbF domain"/>
    <property type="match status" value="1"/>
</dbReference>
<evidence type="ECO:0000313" key="13">
    <source>
        <dbReference type="EMBL" id="KZZ92780.1"/>
    </source>
</evidence>
<evidence type="ECO:0000259" key="12">
    <source>
        <dbReference type="Pfam" id="PF25005"/>
    </source>
</evidence>
<name>A0A166NVV0_9EURO</name>
<keyword evidence="5 9" id="KW-0235">DNA replication</keyword>
<organism evidence="13 14">
    <name type="scientific">Ascosphaera apis ARSEF 7405</name>
    <dbReference type="NCBI Taxonomy" id="392613"/>
    <lineage>
        <taxon>Eukaryota</taxon>
        <taxon>Fungi</taxon>
        <taxon>Dikarya</taxon>
        <taxon>Ascomycota</taxon>
        <taxon>Pezizomycotina</taxon>
        <taxon>Eurotiomycetes</taxon>
        <taxon>Eurotiomycetidae</taxon>
        <taxon>Onygenales</taxon>
        <taxon>Ascosphaeraceae</taxon>
        <taxon>Ascosphaera</taxon>
    </lineage>
</organism>
<reference evidence="13 14" key="1">
    <citation type="journal article" date="2016" name="Genome Biol. Evol.">
        <title>Divergent and convergent evolution of fungal pathogenicity.</title>
        <authorList>
            <person name="Shang Y."/>
            <person name="Xiao G."/>
            <person name="Zheng P."/>
            <person name="Cen K."/>
            <person name="Zhan S."/>
            <person name="Wang C."/>
        </authorList>
    </citation>
    <scope>NUCLEOTIDE SEQUENCE [LARGE SCALE GENOMIC DNA]</scope>
    <source>
        <strain evidence="13 14">ARSEF 7405</strain>
    </source>
</reference>
<dbReference type="PANTHER" id="PTHR12772">
    <property type="entry name" value="DNA REPLICATION COMPLEX GINS PROTEIN PSF2"/>
    <property type="match status" value="1"/>
</dbReference>
<sequence length="264" mass="29996">MAFPFPRGLVASEITFLCEMELVTVIPRQRLEKLELLGGPTQPLYPSRRAQIPLWLALLLKRQKRARIMPPAWLNVENLSMILELETDSVALQDAFSPPPPLARDRKDDEEPEMKFTVDGQKYYDAPPFILQNHAVDDFDLEETNTRLPYHWLELATMLLDAAGDDIPAADQVRMLVKELRETRMEKMRKKITALDTTAGEGGGQGLSFTGVGAMEIGESRVFMSEVAETLRQIGTSKEEAYKERVRDDAMGYNDDDDDDEMQF</sequence>
<feature type="compositionally biased region" description="Acidic residues" evidence="10">
    <location>
        <begin position="254"/>
        <end position="264"/>
    </location>
</feature>
<feature type="domain" description="DNA replication complex GINS protein PSF2 N-terminal" evidence="12">
    <location>
        <begin position="11"/>
        <end position="69"/>
    </location>
</feature>
<dbReference type="GO" id="GO:0000727">
    <property type="term" value="P:double-strand break repair via break-induced replication"/>
    <property type="evidence" value="ECO:0007669"/>
    <property type="project" value="TreeGrafter"/>
</dbReference>
<dbReference type="VEuPathDB" id="FungiDB:AAP_02861"/>
<dbReference type="InterPro" id="IPR021151">
    <property type="entry name" value="GINS_A"/>
</dbReference>
<dbReference type="SUPFAM" id="SSF158573">
    <property type="entry name" value="GINS helical bundle-like"/>
    <property type="match status" value="1"/>
</dbReference>
<feature type="compositionally biased region" description="Basic and acidic residues" evidence="10">
    <location>
        <begin position="237"/>
        <end position="250"/>
    </location>
</feature>
<dbReference type="AlphaFoldDB" id="A0A166NVV0"/>
<dbReference type="InterPro" id="IPR007257">
    <property type="entry name" value="GINS_Psf2"/>
</dbReference>
<accession>A0A166NVV0</accession>
<feature type="domain" description="GINS subunit" evidence="11">
    <location>
        <begin position="142"/>
        <end position="234"/>
    </location>
</feature>
<dbReference type="CDD" id="cd21694">
    <property type="entry name" value="GINS_B_Psf2"/>
    <property type="match status" value="1"/>
</dbReference>
<dbReference type="FunFam" id="1.20.58.1020:FF:000001">
    <property type="entry name" value="DNA replication complex GINS protein PSF2"/>
    <property type="match status" value="1"/>
</dbReference>
<evidence type="ECO:0000256" key="10">
    <source>
        <dbReference type="SAM" id="MobiDB-lite"/>
    </source>
</evidence>
<proteinExistence type="inferred from homology"/>
<dbReference type="Gene3D" id="1.20.58.1020">
    <property type="match status" value="1"/>
</dbReference>
<gene>
    <name evidence="13" type="ORF">AAP_02861</name>
</gene>
<feature type="region of interest" description="Disordered" evidence="10">
    <location>
        <begin position="236"/>
        <end position="264"/>
    </location>
</feature>
<dbReference type="CDD" id="cd11712">
    <property type="entry name" value="GINS_A_psf2"/>
    <property type="match status" value="1"/>
</dbReference>
<comment type="subcellular location">
    <subcellularLocation>
        <location evidence="1 9">Nucleus</location>
    </subcellularLocation>
</comment>
<dbReference type="GO" id="GO:0006260">
    <property type="term" value="P:DNA replication"/>
    <property type="evidence" value="ECO:0007669"/>
    <property type="project" value="UniProtKB-KW"/>
</dbReference>
<evidence type="ECO:0000256" key="6">
    <source>
        <dbReference type="ARBA" id="ARBA00022829"/>
    </source>
</evidence>
<keyword evidence="14" id="KW-1185">Reference proteome</keyword>
<dbReference type="InterPro" id="IPR036224">
    <property type="entry name" value="GINS_bundle-like_dom_sf"/>
</dbReference>